<reference evidence="1 2" key="1">
    <citation type="submission" date="2024-07" db="EMBL/GenBank/DDBJ databases">
        <title>Section-level genome sequencing and comparative genomics of Aspergillus sections Usti and Cavernicolus.</title>
        <authorList>
            <consortium name="Lawrence Berkeley National Laboratory"/>
            <person name="Nybo J.L."/>
            <person name="Vesth T.C."/>
            <person name="Theobald S."/>
            <person name="Frisvad J.C."/>
            <person name="Larsen T.O."/>
            <person name="Kjaerboelling I."/>
            <person name="Rothschild-Mancinelli K."/>
            <person name="Lyhne E.K."/>
            <person name="Kogle M.E."/>
            <person name="Barry K."/>
            <person name="Clum A."/>
            <person name="Na H."/>
            <person name="Ledsgaard L."/>
            <person name="Lin J."/>
            <person name="Lipzen A."/>
            <person name="Kuo A."/>
            <person name="Riley R."/>
            <person name="Mondo S."/>
            <person name="Labutti K."/>
            <person name="Haridas S."/>
            <person name="Pangalinan J."/>
            <person name="Salamov A.A."/>
            <person name="Simmons B.A."/>
            <person name="Magnuson J.K."/>
            <person name="Chen J."/>
            <person name="Drula E."/>
            <person name="Henrissat B."/>
            <person name="Wiebenga A."/>
            <person name="Lubbers R.J."/>
            <person name="Gomes A.C."/>
            <person name="Makela M.R."/>
            <person name="Stajich J."/>
            <person name="Grigoriev I.V."/>
            <person name="Mortensen U.H."/>
            <person name="De Vries R.P."/>
            <person name="Baker S.E."/>
            <person name="Andersen M.R."/>
        </authorList>
    </citation>
    <scope>NUCLEOTIDE SEQUENCE [LARGE SCALE GENOMIC DNA]</scope>
    <source>
        <strain evidence="1 2">CBS 209.92</strain>
    </source>
</reference>
<evidence type="ECO:0000313" key="2">
    <source>
        <dbReference type="Proteomes" id="UP001610563"/>
    </source>
</evidence>
<accession>A0ABR4FSZ0</accession>
<organism evidence="1 2">
    <name type="scientific">Aspergillus keveii</name>
    <dbReference type="NCBI Taxonomy" id="714993"/>
    <lineage>
        <taxon>Eukaryota</taxon>
        <taxon>Fungi</taxon>
        <taxon>Dikarya</taxon>
        <taxon>Ascomycota</taxon>
        <taxon>Pezizomycotina</taxon>
        <taxon>Eurotiomycetes</taxon>
        <taxon>Eurotiomycetidae</taxon>
        <taxon>Eurotiales</taxon>
        <taxon>Aspergillaceae</taxon>
        <taxon>Aspergillus</taxon>
        <taxon>Aspergillus subgen. Nidulantes</taxon>
    </lineage>
</organism>
<name>A0ABR4FSZ0_9EURO</name>
<protein>
    <submittedName>
        <fullName evidence="1">Uncharacterized protein</fullName>
    </submittedName>
</protein>
<evidence type="ECO:0000313" key="1">
    <source>
        <dbReference type="EMBL" id="KAL2786383.1"/>
    </source>
</evidence>
<dbReference type="Proteomes" id="UP001610563">
    <property type="component" value="Unassembled WGS sequence"/>
</dbReference>
<sequence>MTTNSGAKGECQECNHWNNVHKSRVCRAPGCRVMWKRCQAPGGCTEEEFYKICKSCSDHPGAEPEW</sequence>
<dbReference type="EMBL" id="JBFTWV010000119">
    <property type="protein sequence ID" value="KAL2786383.1"/>
    <property type="molecule type" value="Genomic_DNA"/>
</dbReference>
<proteinExistence type="predicted"/>
<keyword evidence="2" id="KW-1185">Reference proteome</keyword>
<gene>
    <name evidence="1" type="ORF">BJX66DRAFT_312897</name>
</gene>
<comment type="caution">
    <text evidence="1">The sequence shown here is derived from an EMBL/GenBank/DDBJ whole genome shotgun (WGS) entry which is preliminary data.</text>
</comment>